<dbReference type="Pfam" id="PF05838">
    <property type="entry name" value="Glyco_hydro_108"/>
    <property type="match status" value="1"/>
</dbReference>
<feature type="domain" description="TtsA-like Glycoside hydrolase family 108" evidence="2">
    <location>
        <begin position="336"/>
        <end position="387"/>
    </location>
</feature>
<keyword evidence="4" id="KW-1185">Reference proteome</keyword>
<reference evidence="3 4" key="1">
    <citation type="journal article" date="2022" name="Front. Microbiol.">
        <title>High genomic differentiation and limited gene flow indicate recent cryptic speciation within the genus Laspinema (cyanobacteria).</title>
        <authorList>
            <person name="Stanojkovic A."/>
            <person name="Skoupy S."/>
            <person name="Skaloud P."/>
            <person name="Dvorak P."/>
        </authorList>
    </citation>
    <scope>NUCLEOTIDE SEQUENCE [LARGE SCALE GENOMIC DNA]</scope>
    <source>
        <strain evidence="3 4">D2a</strain>
    </source>
</reference>
<dbReference type="EMBL" id="JAMXFF010000062">
    <property type="protein sequence ID" value="MCT7969870.1"/>
    <property type="molecule type" value="Genomic_DNA"/>
</dbReference>
<dbReference type="SUPFAM" id="SSF53955">
    <property type="entry name" value="Lysozyme-like"/>
    <property type="match status" value="1"/>
</dbReference>
<dbReference type="Gene3D" id="2.70.70.10">
    <property type="entry name" value="Glucose Permease (Domain IIA)"/>
    <property type="match status" value="1"/>
</dbReference>
<proteinExistence type="predicted"/>
<dbReference type="RefSeq" id="WP_368009314.1">
    <property type="nucleotide sequence ID" value="NZ_JAMXFF010000062.1"/>
</dbReference>
<evidence type="ECO:0000259" key="2">
    <source>
        <dbReference type="Pfam" id="PF05838"/>
    </source>
</evidence>
<organism evidence="3 4">
    <name type="scientific">Laspinema palackyanum D2a</name>
    <dbReference type="NCBI Taxonomy" id="2953684"/>
    <lineage>
        <taxon>Bacteria</taxon>
        <taxon>Bacillati</taxon>
        <taxon>Cyanobacteriota</taxon>
        <taxon>Cyanophyceae</taxon>
        <taxon>Oscillatoriophycideae</taxon>
        <taxon>Oscillatoriales</taxon>
        <taxon>Laspinemataceae</taxon>
        <taxon>Laspinema</taxon>
        <taxon>Laspinema palackyanum</taxon>
    </lineage>
</organism>
<dbReference type="InterPro" id="IPR008565">
    <property type="entry name" value="TtsA-like_GH18_dom"/>
</dbReference>
<comment type="caution">
    <text evidence="3">The sequence shown here is derived from an EMBL/GenBank/DDBJ whole genome shotgun (WGS) entry which is preliminary data.</text>
</comment>
<accession>A0ABT2N0W2</accession>
<feature type="region of interest" description="Disordered" evidence="1">
    <location>
        <begin position="230"/>
        <end position="305"/>
    </location>
</feature>
<feature type="compositionally biased region" description="Basic and acidic residues" evidence="1">
    <location>
        <begin position="81"/>
        <end position="93"/>
    </location>
</feature>
<sequence>MIRISRQREDIWTRHEKRVLEIFKLALKMLREESSLPDKEDEINRKLYFLVRRANGDLQTQNQGIEWPITYESNNQPDADDVTRSPRESKRPDFQWGVCDTNELDPNRRDKFYIIESKRLGSPSSTTWILNKNYVVNGMKRFVDPEWSYGKSSHSGAMIGYIQDMELQTILEEVNTNAASELLPNITISSDGEQPDITKLDQKLEREHIQPTPFDLRHLWVDLKHHYKDKDKTNQQTEEEVSKPKQTNKKSITTKKKSSMHLSKCSPGEYQPGQPFGKTGNTGASTGPHLHWESRPDGTKSSAQPPELWSLHQTLTGKLPPRPSSSLSTGFTAAYDWTLGKEGGCSDHPADRGGRTYKGIIRSVAQRHGYDDPCSMPESKIQEIYLKE</sequence>
<evidence type="ECO:0000313" key="4">
    <source>
        <dbReference type="Proteomes" id="UP001525890"/>
    </source>
</evidence>
<protein>
    <recommendedName>
        <fullName evidence="2">TtsA-like Glycoside hydrolase family 108 domain-containing protein</fullName>
    </recommendedName>
</protein>
<dbReference type="Gene3D" id="1.20.141.10">
    <property type="entry name" value="Chitosanase, subunit A, domain 1"/>
    <property type="match status" value="1"/>
</dbReference>
<dbReference type="InterPro" id="IPR023346">
    <property type="entry name" value="Lysozyme-like_dom_sf"/>
</dbReference>
<gene>
    <name evidence="3" type="ORF">NG799_26495</name>
</gene>
<dbReference type="SUPFAM" id="SSF51261">
    <property type="entry name" value="Duplicated hybrid motif"/>
    <property type="match status" value="1"/>
</dbReference>
<dbReference type="Proteomes" id="UP001525890">
    <property type="component" value="Unassembled WGS sequence"/>
</dbReference>
<name>A0ABT2N0W2_9CYAN</name>
<dbReference type="InterPro" id="IPR011055">
    <property type="entry name" value="Dup_hybrid_motif"/>
</dbReference>
<evidence type="ECO:0000256" key="1">
    <source>
        <dbReference type="SAM" id="MobiDB-lite"/>
    </source>
</evidence>
<feature type="compositionally biased region" description="Basic residues" evidence="1">
    <location>
        <begin position="246"/>
        <end position="259"/>
    </location>
</feature>
<evidence type="ECO:0000313" key="3">
    <source>
        <dbReference type="EMBL" id="MCT7969870.1"/>
    </source>
</evidence>
<dbReference type="CDD" id="cd12797">
    <property type="entry name" value="M23_peptidase"/>
    <property type="match status" value="1"/>
</dbReference>
<feature type="region of interest" description="Disordered" evidence="1">
    <location>
        <begin position="70"/>
        <end position="93"/>
    </location>
</feature>